<feature type="non-terminal residue" evidence="1">
    <location>
        <position position="1"/>
    </location>
</feature>
<gene>
    <name evidence="1" type="ORF">FSCOSCO3_A005967</name>
</gene>
<evidence type="ECO:0000313" key="2">
    <source>
        <dbReference type="Proteomes" id="UP001314229"/>
    </source>
</evidence>
<evidence type="ECO:0000313" key="1">
    <source>
        <dbReference type="EMBL" id="CAK6979819.1"/>
    </source>
</evidence>
<dbReference type="EMBL" id="CAWUFR010000615">
    <property type="protein sequence ID" value="CAK6979819.1"/>
    <property type="molecule type" value="Genomic_DNA"/>
</dbReference>
<keyword evidence="2" id="KW-1185">Reference proteome</keyword>
<dbReference type="AlphaFoldDB" id="A0AAV1Q9U5"/>
<name>A0AAV1Q9U5_SCOSC</name>
<dbReference type="Proteomes" id="UP001314229">
    <property type="component" value="Unassembled WGS sequence"/>
</dbReference>
<proteinExistence type="predicted"/>
<sequence>RAADIITHEELHNQRCYKLCCSQMKRMMMMMMMEGAEVLDPPGPDSLMGLIYELNLSDPKRAETSQTDELLLGLM</sequence>
<protein>
    <submittedName>
        <fullName evidence="1">Uncharacterized protein</fullName>
    </submittedName>
</protein>
<reference evidence="1 2" key="1">
    <citation type="submission" date="2024-01" db="EMBL/GenBank/DDBJ databases">
        <authorList>
            <person name="Alioto T."/>
            <person name="Alioto T."/>
            <person name="Gomez Garrido J."/>
        </authorList>
    </citation>
    <scope>NUCLEOTIDE SEQUENCE [LARGE SCALE GENOMIC DNA]</scope>
</reference>
<accession>A0AAV1Q9U5</accession>
<organism evidence="1 2">
    <name type="scientific">Scomber scombrus</name>
    <name type="common">Atlantic mackerel</name>
    <name type="synonym">Scomber vernalis</name>
    <dbReference type="NCBI Taxonomy" id="13677"/>
    <lineage>
        <taxon>Eukaryota</taxon>
        <taxon>Metazoa</taxon>
        <taxon>Chordata</taxon>
        <taxon>Craniata</taxon>
        <taxon>Vertebrata</taxon>
        <taxon>Euteleostomi</taxon>
        <taxon>Actinopterygii</taxon>
        <taxon>Neopterygii</taxon>
        <taxon>Teleostei</taxon>
        <taxon>Neoteleostei</taxon>
        <taxon>Acanthomorphata</taxon>
        <taxon>Pelagiaria</taxon>
        <taxon>Scombriformes</taxon>
        <taxon>Scombridae</taxon>
        <taxon>Scomber</taxon>
    </lineage>
</organism>
<comment type="caution">
    <text evidence="1">The sequence shown here is derived from an EMBL/GenBank/DDBJ whole genome shotgun (WGS) entry which is preliminary data.</text>
</comment>